<feature type="domain" description="Fibronectin type-III" evidence="5">
    <location>
        <begin position="1198"/>
        <end position="1295"/>
    </location>
</feature>
<dbReference type="InterPro" id="IPR036179">
    <property type="entry name" value="Ig-like_dom_sf"/>
</dbReference>
<dbReference type="Gene3D" id="2.60.40.10">
    <property type="entry name" value="Immunoglobulins"/>
    <property type="match status" value="7"/>
</dbReference>
<dbReference type="Proteomes" id="UP000218231">
    <property type="component" value="Unassembled WGS sequence"/>
</dbReference>
<dbReference type="InterPro" id="IPR007110">
    <property type="entry name" value="Ig-like_dom"/>
</dbReference>
<dbReference type="CDD" id="cd00063">
    <property type="entry name" value="FN3"/>
    <property type="match status" value="6"/>
</dbReference>
<keyword evidence="2" id="KW-1015">Disulfide bond</keyword>
<dbReference type="Pfam" id="PF00041">
    <property type="entry name" value="fn3"/>
    <property type="match status" value="4"/>
</dbReference>
<dbReference type="STRING" id="2018661.A0A2A2L675"/>
<feature type="domain" description="Ig-like" evidence="4">
    <location>
        <begin position="809"/>
        <end position="898"/>
    </location>
</feature>
<accession>A0A2A2L675</accession>
<keyword evidence="3" id="KW-0732">Signal</keyword>
<organism evidence="6 7">
    <name type="scientific">Diploscapter pachys</name>
    <dbReference type="NCBI Taxonomy" id="2018661"/>
    <lineage>
        <taxon>Eukaryota</taxon>
        <taxon>Metazoa</taxon>
        <taxon>Ecdysozoa</taxon>
        <taxon>Nematoda</taxon>
        <taxon>Chromadorea</taxon>
        <taxon>Rhabditida</taxon>
        <taxon>Rhabditina</taxon>
        <taxon>Rhabditomorpha</taxon>
        <taxon>Rhabditoidea</taxon>
        <taxon>Rhabditidae</taxon>
        <taxon>Diploscapter</taxon>
    </lineage>
</organism>
<feature type="chain" id="PRO_5011996795" evidence="3">
    <location>
        <begin position="21"/>
        <end position="1333"/>
    </location>
</feature>
<dbReference type="SMART" id="SM00060">
    <property type="entry name" value="FN3"/>
    <property type="match status" value="6"/>
</dbReference>
<feature type="domain" description="Fibronectin type-III" evidence="5">
    <location>
        <begin position="480"/>
        <end position="580"/>
    </location>
</feature>
<dbReference type="PROSITE" id="PS50835">
    <property type="entry name" value="IG_LIKE"/>
    <property type="match status" value="2"/>
</dbReference>
<evidence type="ECO:0000313" key="6">
    <source>
        <dbReference type="EMBL" id="PAV81557.1"/>
    </source>
</evidence>
<dbReference type="OrthoDB" id="10253954at2759"/>
<reference evidence="6 7" key="1">
    <citation type="journal article" date="2017" name="Curr. Biol.">
        <title>Genome architecture and evolution of a unichromosomal asexual nematode.</title>
        <authorList>
            <person name="Fradin H."/>
            <person name="Zegar C."/>
            <person name="Gutwein M."/>
            <person name="Lucas J."/>
            <person name="Kovtun M."/>
            <person name="Corcoran D."/>
            <person name="Baugh L.R."/>
            <person name="Kiontke K."/>
            <person name="Gunsalus K."/>
            <person name="Fitch D.H."/>
            <person name="Piano F."/>
        </authorList>
    </citation>
    <scope>NUCLEOTIDE SEQUENCE [LARGE SCALE GENOMIC DNA]</scope>
    <source>
        <strain evidence="6">PF1309</strain>
    </source>
</reference>
<keyword evidence="7" id="KW-1185">Reference proteome</keyword>
<dbReference type="InterPro" id="IPR003961">
    <property type="entry name" value="FN3_dom"/>
</dbReference>
<sequence>MTTSWLIFLILFLHTNFIRSNETSTTSQTIPTSSHVSVNATVNGSLDIHVTIQYANAQSPNLITGYKLYFTNETTASTDDYKQWQQIEILTSRTIYELDLSGEKYNIQVNTMYRLRASVFHNHIETQLSEMFHLNTRSAIPKAPVILSAKVLQNSSTIIAFLPGEDVDFITNYTLEYRDSQESDWKSLDFESDKTSKLMLDGLTPNRTYSIRLFTVGGTLQGAKSNVYDFDTNHTITPPTLTLSPDTEQQFDPDPLTPYHIQCTGQPNGGTLTLQWLINGVPAKANDAFYSISSVVLSQQSVSNFRAKSRTRSAIITCIAANTAGEARANATKYVLYYTTNKEDPLSDWQKLDFNGNETSVRITSPIDESFYARLQAATELGPGIISDIVSVERDGKPIAVLLTKIDNDSGNDAETTHVVEPSKAEDSWIRATPTLQDRNLVAEYSFSIITTKTVHCRGKNSAGANYSSILFRVEKPGDAPRNLRVLSVDARDTVVIWEGPTRPNLPIRKYIVLLTDDLKESDENWDKFESNAKEVGLNRLSVPTEDLKPATDYYVKVKAVNDAGEGPLSEVVKFTTPNGGPENPPINVRIEINEANTPVLTWTPPNSTTEIVGYVIYYTRDLGLNNDAYRDWQQIEVAATVTRHKFDYQVGLKPKTFYRVRVAAKNSIAEGVPSDMREFETAYVELPIPTDLKTTIEEDNTVKIKFVAVRDPDDVAKAIHNYKLELAATEDVLSAQFTTIKPSNIAVDEVNNLVEITIDGSLLHPNTMYWLKTTVIPSNPLRLTPSSKPIWFKTGAGKIKTTVQILGPEIIEKRPSDKENLTIECQFESSATSKIQWAWNGKTIENETSSWSINEDFEESNGTSQLTKQGILESGNISCTALAVDGNFSATVALAVTGPGSSPRDIKATPILNQIELEWGEPAIANGEIQKYLIFYTSKRSEELSEWKHIETDQTNVTIDVEAPIKEHSIRIQAVNQNGPGIISEVINVTSDEHCELNLVILVENSIISDEPLKIDVVTDNKSGWELEPEAEIVLRCSGNGEPTPRLFYRLEDQLNSEILVDLEESDDSFSSAPFTLHPNENTTVTCIAKNKFETVQTDQTIIVRKPHDVPSNIRWSFDETDDSMLINWEPIKYPNGNNLSYILYLSNFKTLVSSPPVRISPIPLGVNVTLTIQPVNEWAVGKNTTPIQIPTPSPGPRSAPLIVRIAWTNGALQVEWLPPKITKGELMKYTLFYRKQGDEYWMEQELPGNLTQTTMTRTNSLEIDENYELKMTATNAKGEGPETEDYNVYVKPQSNSSSFWKYEARNLTESDNFINITSYKLDKNQRFDIII</sequence>
<feature type="domain" description="Fibronectin type-III" evidence="5">
    <location>
        <begin position="900"/>
        <end position="995"/>
    </location>
</feature>
<dbReference type="InterPro" id="IPR036116">
    <property type="entry name" value="FN3_sf"/>
</dbReference>
<dbReference type="SUPFAM" id="SSF49265">
    <property type="entry name" value="Fibronectin type III"/>
    <property type="match status" value="4"/>
</dbReference>
<evidence type="ECO:0000256" key="1">
    <source>
        <dbReference type="ARBA" id="ARBA00022737"/>
    </source>
</evidence>
<feature type="domain" description="Fibronectin type-III" evidence="5">
    <location>
        <begin position="585"/>
        <end position="685"/>
    </location>
</feature>
<feature type="signal peptide" evidence="3">
    <location>
        <begin position="1"/>
        <end position="20"/>
    </location>
</feature>
<name>A0A2A2L675_9BILA</name>
<feature type="domain" description="Ig-like" evidence="4">
    <location>
        <begin position="239"/>
        <end position="332"/>
    </location>
</feature>
<dbReference type="SUPFAM" id="SSF48726">
    <property type="entry name" value="Immunoglobulin"/>
    <property type="match status" value="2"/>
</dbReference>
<keyword evidence="1" id="KW-0677">Repeat</keyword>
<proteinExistence type="predicted"/>
<evidence type="ECO:0000256" key="3">
    <source>
        <dbReference type="SAM" id="SignalP"/>
    </source>
</evidence>
<evidence type="ECO:0000259" key="5">
    <source>
        <dbReference type="PROSITE" id="PS50853"/>
    </source>
</evidence>
<comment type="caution">
    <text evidence="6">The sequence shown here is derived from an EMBL/GenBank/DDBJ whole genome shotgun (WGS) entry which is preliminary data.</text>
</comment>
<dbReference type="EMBL" id="LIAE01007155">
    <property type="protein sequence ID" value="PAV81557.1"/>
    <property type="molecule type" value="Genomic_DNA"/>
</dbReference>
<dbReference type="InterPro" id="IPR013783">
    <property type="entry name" value="Ig-like_fold"/>
</dbReference>
<protein>
    <submittedName>
        <fullName evidence="6">Uncharacterized protein</fullName>
    </submittedName>
</protein>
<dbReference type="InterPro" id="IPR050964">
    <property type="entry name" value="Striated_Muscle_Regulatory"/>
</dbReference>
<evidence type="ECO:0000313" key="7">
    <source>
        <dbReference type="Proteomes" id="UP000218231"/>
    </source>
</evidence>
<dbReference type="PANTHER" id="PTHR13817">
    <property type="entry name" value="TITIN"/>
    <property type="match status" value="1"/>
</dbReference>
<dbReference type="PROSITE" id="PS50853">
    <property type="entry name" value="FN3"/>
    <property type="match status" value="6"/>
</dbReference>
<feature type="domain" description="Fibronectin type-III" evidence="5">
    <location>
        <begin position="1111"/>
        <end position="1196"/>
    </location>
</feature>
<gene>
    <name evidence="6" type="ORF">WR25_08552</name>
</gene>
<evidence type="ECO:0000256" key="2">
    <source>
        <dbReference type="ARBA" id="ARBA00023157"/>
    </source>
</evidence>
<dbReference type="PANTHER" id="PTHR13817:SF173">
    <property type="entry name" value="FRAZZLED"/>
    <property type="match status" value="1"/>
</dbReference>
<feature type="domain" description="Fibronectin type-III" evidence="5">
    <location>
        <begin position="143"/>
        <end position="240"/>
    </location>
</feature>
<evidence type="ECO:0000259" key="4">
    <source>
        <dbReference type="PROSITE" id="PS50835"/>
    </source>
</evidence>